<comment type="caution">
    <text evidence="4">The sequence shown here is derived from an EMBL/GenBank/DDBJ whole genome shotgun (WGS) entry which is preliminary data.</text>
</comment>
<gene>
    <name evidence="4" type="ORF">JL107_00580</name>
</gene>
<keyword evidence="2" id="KW-0812">Transmembrane</keyword>
<dbReference type="PANTHER" id="PTHR36933">
    <property type="entry name" value="SLL0788 PROTEIN"/>
    <property type="match status" value="1"/>
</dbReference>
<evidence type="ECO:0000313" key="4">
    <source>
        <dbReference type="EMBL" id="MBM9474927.1"/>
    </source>
</evidence>
<reference evidence="4" key="1">
    <citation type="submission" date="2021-01" db="EMBL/GenBank/DDBJ databases">
        <title>KCTC 19127 draft genome.</title>
        <authorList>
            <person name="An D."/>
        </authorList>
    </citation>
    <scope>NUCLEOTIDE SEQUENCE</scope>
    <source>
        <strain evidence="4">KCTC 19127</strain>
    </source>
</reference>
<keyword evidence="2" id="KW-1133">Transmembrane helix</keyword>
<protein>
    <submittedName>
        <fullName evidence="4">DUF305 domain-containing protein</fullName>
    </submittedName>
</protein>
<evidence type="ECO:0000313" key="5">
    <source>
        <dbReference type="Proteomes" id="UP000663801"/>
    </source>
</evidence>
<evidence type="ECO:0000256" key="2">
    <source>
        <dbReference type="SAM" id="Phobius"/>
    </source>
</evidence>
<dbReference type="InterPro" id="IPR012347">
    <property type="entry name" value="Ferritin-like"/>
</dbReference>
<dbReference type="EMBL" id="JAERWL010000001">
    <property type="protein sequence ID" value="MBM9474927.1"/>
    <property type="molecule type" value="Genomic_DNA"/>
</dbReference>
<dbReference type="AlphaFoldDB" id="A0A938YK59"/>
<name>A0A938YK59_9ACTN</name>
<accession>A0A938YK59</accession>
<feature type="domain" description="DUF305" evidence="3">
    <location>
        <begin position="91"/>
        <end position="255"/>
    </location>
</feature>
<feature type="compositionally biased region" description="Polar residues" evidence="1">
    <location>
        <begin position="1"/>
        <end position="13"/>
    </location>
</feature>
<keyword evidence="5" id="KW-1185">Reference proteome</keyword>
<sequence>MAEARTSTESTEPSAMIDPDADGTPGAVGRPGDGPSGRSVLAGWGQTRTALVLAVIALSLLLVGATAGMALRGSSAAPAGGIAVPSTDSVDAGFSRDMIVHHTQGTLMAYYAEQHTTDDEIAVMAYDIDATQTAQIGQMQGWLALWQLPQVTGEPAMGWMTSGSHAGMDMGTFVPTDPSAPMPGMATAAEMATLQSLRGEASDVMFLQLMIRHHQGGAAMMEDGAAHASSPVVRNFAAQMLQAQTSEIAVMTQMLAQRGASPLPAP</sequence>
<keyword evidence="2" id="KW-0472">Membrane</keyword>
<dbReference type="Proteomes" id="UP000663801">
    <property type="component" value="Unassembled WGS sequence"/>
</dbReference>
<dbReference type="Pfam" id="PF03713">
    <property type="entry name" value="DUF305"/>
    <property type="match status" value="1"/>
</dbReference>
<evidence type="ECO:0000256" key="1">
    <source>
        <dbReference type="SAM" id="MobiDB-lite"/>
    </source>
</evidence>
<dbReference type="RefSeq" id="WP_205255078.1">
    <property type="nucleotide sequence ID" value="NZ_BAAAPV010000001.1"/>
</dbReference>
<organism evidence="4 5">
    <name type="scientific">Nakamurella flavida</name>
    <dbReference type="NCBI Taxonomy" id="363630"/>
    <lineage>
        <taxon>Bacteria</taxon>
        <taxon>Bacillati</taxon>
        <taxon>Actinomycetota</taxon>
        <taxon>Actinomycetes</taxon>
        <taxon>Nakamurellales</taxon>
        <taxon>Nakamurellaceae</taxon>
        <taxon>Nakamurella</taxon>
    </lineage>
</organism>
<dbReference type="InterPro" id="IPR005183">
    <property type="entry name" value="DUF305_CopM-like"/>
</dbReference>
<feature type="transmembrane region" description="Helical" evidence="2">
    <location>
        <begin position="50"/>
        <end position="71"/>
    </location>
</feature>
<feature type="region of interest" description="Disordered" evidence="1">
    <location>
        <begin position="1"/>
        <end position="41"/>
    </location>
</feature>
<dbReference type="Gene3D" id="1.20.1260.10">
    <property type="match status" value="1"/>
</dbReference>
<evidence type="ECO:0000259" key="3">
    <source>
        <dbReference type="Pfam" id="PF03713"/>
    </source>
</evidence>
<proteinExistence type="predicted"/>
<dbReference type="PANTHER" id="PTHR36933:SF1">
    <property type="entry name" value="SLL0788 PROTEIN"/>
    <property type="match status" value="1"/>
</dbReference>